<feature type="transmembrane region" description="Helical" evidence="1">
    <location>
        <begin position="69"/>
        <end position="88"/>
    </location>
</feature>
<dbReference type="Pfam" id="PF07690">
    <property type="entry name" value="MFS_1"/>
    <property type="match status" value="2"/>
</dbReference>
<dbReference type="PANTHER" id="PTHR23520">
    <property type="entry name" value="TRANSPORTER, PUTATIVE (AFU_ORTHOLOGUE AFUA_3G04000)-RELATED"/>
    <property type="match status" value="1"/>
</dbReference>
<gene>
    <name evidence="3" type="ORF">D1867_07815</name>
</gene>
<dbReference type="PROSITE" id="PS50850">
    <property type="entry name" value="MFS"/>
    <property type="match status" value="1"/>
</dbReference>
<feature type="transmembrane region" description="Helical" evidence="1">
    <location>
        <begin position="214"/>
        <end position="236"/>
    </location>
</feature>
<dbReference type="EMBL" id="WFIY01000004">
    <property type="protein sequence ID" value="MUM65139.1"/>
    <property type="molecule type" value="Genomic_DNA"/>
</dbReference>
<dbReference type="InterPro" id="IPR011701">
    <property type="entry name" value="MFS"/>
</dbReference>
<dbReference type="InterPro" id="IPR020846">
    <property type="entry name" value="MFS_dom"/>
</dbReference>
<protein>
    <submittedName>
        <fullName evidence="3">MFS transporter</fullName>
    </submittedName>
</protein>
<feature type="transmembrane region" description="Helical" evidence="1">
    <location>
        <begin position="139"/>
        <end position="157"/>
    </location>
</feature>
<sequence>MEANIRYIVLSRIFRSLPLSYMSFLVPLYLHKIGIPTFLIGIYFLIATISTSFLLVLSGFLGDAYGKRNILLLLSILFSLNLFIFAFIKIPLVVFLTSVLGIGTASGGGIGGGAGGGPFNPLQTALIADYSRPEERTKLYSINFAAATISAFAGGLISDLITTVYPPSISYSLLFTLGFIISLFSIFFVYLIDKDHGTGKISIPKASFSSISKISIAGSLGSIGLGMVMPLIPLWFKLDFDATESEISYLYSISYSLVGISFLFADKIEKVIGRVKSISILRGLSSLFLLLIPFSPTFFIASILFLARGVTYTITIPMRQSLAMDVFSDKERASGTSITGLARRIPYGLGSLISGALFSVGLFTLSIFLGGVISLFDPLLYYVFFRNYEKRE</sequence>
<dbReference type="Gene3D" id="1.20.1250.20">
    <property type="entry name" value="MFS general substrate transporter like domains"/>
    <property type="match status" value="2"/>
</dbReference>
<feature type="transmembrane region" description="Helical" evidence="1">
    <location>
        <begin position="356"/>
        <end position="384"/>
    </location>
</feature>
<comment type="caution">
    <text evidence="3">The sequence shown here is derived from an EMBL/GenBank/DDBJ whole genome shotgun (WGS) entry which is preliminary data.</text>
</comment>
<feature type="transmembrane region" description="Helical" evidence="1">
    <location>
        <begin position="248"/>
        <end position="265"/>
    </location>
</feature>
<dbReference type="OrthoDB" id="56622at2157"/>
<feature type="domain" description="Major facilitator superfamily (MFS) profile" evidence="2">
    <location>
        <begin position="4"/>
        <end position="389"/>
    </location>
</feature>
<keyword evidence="4" id="KW-1185">Reference proteome</keyword>
<dbReference type="AlphaFoldDB" id="A0A6A9QEA1"/>
<keyword evidence="1" id="KW-0472">Membrane</keyword>
<dbReference type="PANTHER" id="PTHR23520:SF5">
    <property type="entry name" value="TRANSPORTER, PUTATIVE (AFU_ORTHOLOGUE AFUA_3G04000)-RELATED"/>
    <property type="match status" value="1"/>
</dbReference>
<organism evidence="3 4">
    <name type="scientific">Acidianus infernus</name>
    <dbReference type="NCBI Taxonomy" id="12915"/>
    <lineage>
        <taxon>Archaea</taxon>
        <taxon>Thermoproteota</taxon>
        <taxon>Thermoprotei</taxon>
        <taxon>Sulfolobales</taxon>
        <taxon>Sulfolobaceae</taxon>
        <taxon>Acidianus</taxon>
    </lineage>
</organism>
<keyword evidence="1" id="KW-0812">Transmembrane</keyword>
<dbReference type="InterPro" id="IPR036259">
    <property type="entry name" value="MFS_trans_sf"/>
</dbReference>
<evidence type="ECO:0000313" key="4">
    <source>
        <dbReference type="Proteomes" id="UP000440125"/>
    </source>
</evidence>
<dbReference type="GO" id="GO:0022857">
    <property type="term" value="F:transmembrane transporter activity"/>
    <property type="evidence" value="ECO:0007669"/>
    <property type="project" value="InterPro"/>
</dbReference>
<evidence type="ECO:0000259" key="2">
    <source>
        <dbReference type="PROSITE" id="PS50850"/>
    </source>
</evidence>
<name>A0A6A9QEA1_ACIIN</name>
<accession>A0A6A9QEA1</accession>
<feature type="transmembrane region" description="Helical" evidence="1">
    <location>
        <begin position="12"/>
        <end position="30"/>
    </location>
</feature>
<evidence type="ECO:0000313" key="3">
    <source>
        <dbReference type="EMBL" id="MUM65139.1"/>
    </source>
</evidence>
<feature type="transmembrane region" description="Helical" evidence="1">
    <location>
        <begin position="36"/>
        <end position="57"/>
    </location>
</feature>
<dbReference type="SUPFAM" id="SSF103473">
    <property type="entry name" value="MFS general substrate transporter"/>
    <property type="match status" value="1"/>
</dbReference>
<feature type="transmembrane region" description="Helical" evidence="1">
    <location>
        <begin position="169"/>
        <end position="193"/>
    </location>
</feature>
<dbReference type="RefSeq" id="WP_155863578.1">
    <property type="nucleotide sequence ID" value="NZ_WFIY01000004.1"/>
</dbReference>
<keyword evidence="1" id="KW-1133">Transmembrane helix</keyword>
<feature type="transmembrane region" description="Helical" evidence="1">
    <location>
        <begin position="94"/>
        <end position="119"/>
    </location>
</feature>
<dbReference type="Proteomes" id="UP000440125">
    <property type="component" value="Unassembled WGS sequence"/>
</dbReference>
<proteinExistence type="predicted"/>
<evidence type="ECO:0000256" key="1">
    <source>
        <dbReference type="SAM" id="Phobius"/>
    </source>
</evidence>
<feature type="transmembrane region" description="Helical" evidence="1">
    <location>
        <begin position="286"/>
        <end position="307"/>
    </location>
</feature>
<reference evidence="3 4" key="1">
    <citation type="submission" date="2019-10" db="EMBL/GenBank/DDBJ databases">
        <title>Genome Sequences from Six Type Strain Members of the Archaeal Family Sulfolobaceae: Acidianus ambivalens, Acidianus infernus, Metallosphaera prunae, Stygiolobus azoricus, Sulfolobus metallicus, and Sulfurisphaera ohwakuensis.</title>
        <authorList>
            <person name="Counts J.A."/>
            <person name="Kelly R.M."/>
        </authorList>
    </citation>
    <scope>NUCLEOTIDE SEQUENCE [LARGE SCALE GENOMIC DNA]</scope>
    <source>
        <strain evidence="3 4">DSM 3191</strain>
    </source>
</reference>